<dbReference type="Gene3D" id="3.30.420.40">
    <property type="match status" value="1"/>
</dbReference>
<accession>A0A0K2X6Z8</accession>
<dbReference type="PANTHER" id="PTHR30005">
    <property type="entry name" value="EXOPOLYPHOSPHATASE"/>
    <property type="match status" value="1"/>
</dbReference>
<feature type="domain" description="Ppx/GppA phosphatase N-terminal" evidence="2">
    <location>
        <begin position="19"/>
        <end position="299"/>
    </location>
</feature>
<evidence type="ECO:0000313" key="8">
    <source>
        <dbReference type="Proteomes" id="UP000041394"/>
    </source>
</evidence>
<reference evidence="7" key="2">
    <citation type="submission" date="2014-12" db="EMBL/GenBank/DDBJ databases">
        <authorList>
            <person name="Smet A."/>
        </authorList>
    </citation>
    <scope>NUCLEOTIDE SEQUENCE [LARGE SCALE GENOMIC DNA]</scope>
</reference>
<dbReference type="Pfam" id="PF21447">
    <property type="entry name" value="Ppx-GppA_III"/>
    <property type="match status" value="1"/>
</dbReference>
<dbReference type="PIRSF" id="PIRSF001267">
    <property type="entry name" value="Pyrophosphatase_GppA_Ppx"/>
    <property type="match status" value="1"/>
</dbReference>
<keyword evidence="1 4" id="KW-0378">Hydrolase</keyword>
<dbReference type="SUPFAM" id="SSF53067">
    <property type="entry name" value="Actin-like ATPase domain"/>
    <property type="match status" value="2"/>
</dbReference>
<dbReference type="PANTHER" id="PTHR30005:SF0">
    <property type="entry name" value="RETROGRADE REGULATION PROTEIN 2"/>
    <property type="match status" value="1"/>
</dbReference>
<dbReference type="SUPFAM" id="SSF109604">
    <property type="entry name" value="HD-domain/PDEase-like"/>
    <property type="match status" value="1"/>
</dbReference>
<dbReference type="Gene3D" id="3.30.420.150">
    <property type="entry name" value="Exopolyphosphatase. Domain 2"/>
    <property type="match status" value="1"/>
</dbReference>
<dbReference type="Proteomes" id="UP000045175">
    <property type="component" value="Unassembled WGS sequence"/>
</dbReference>
<dbReference type="InterPro" id="IPR050273">
    <property type="entry name" value="GppA/Ppx_hydrolase"/>
</dbReference>
<dbReference type="Proteomes" id="UP000038622">
    <property type="component" value="Unassembled WGS sequence"/>
</dbReference>
<evidence type="ECO:0000313" key="4">
    <source>
        <dbReference type="EMBL" id="CRF41358.1"/>
    </source>
</evidence>
<proteinExistence type="predicted"/>
<evidence type="ECO:0000313" key="9">
    <source>
        <dbReference type="Proteomes" id="UP000045175"/>
    </source>
</evidence>
<dbReference type="Pfam" id="PF02541">
    <property type="entry name" value="Ppx-GppA"/>
    <property type="match status" value="1"/>
</dbReference>
<dbReference type="STRING" id="1578720.HAL011_11520"/>
<dbReference type="Proteomes" id="UP000041394">
    <property type="component" value="Unassembled WGS sequence"/>
</dbReference>
<dbReference type="Gene3D" id="1.10.3210.10">
    <property type="entry name" value="Hypothetical protein af1432"/>
    <property type="match status" value="1"/>
</dbReference>
<organism evidence="4 7">
    <name type="scientific">Helicobacter ailurogastricus</name>
    <dbReference type="NCBI Taxonomy" id="1578720"/>
    <lineage>
        <taxon>Bacteria</taxon>
        <taxon>Pseudomonadati</taxon>
        <taxon>Campylobacterota</taxon>
        <taxon>Epsilonproteobacteria</taxon>
        <taxon>Campylobacterales</taxon>
        <taxon>Helicobacteraceae</taxon>
        <taxon>Helicobacter</taxon>
    </lineage>
</organism>
<dbReference type="CDD" id="cd24052">
    <property type="entry name" value="ASKHA_NBD_HpPPX-GppA-like"/>
    <property type="match status" value="1"/>
</dbReference>
<dbReference type="EMBL" id="CDMN01000005">
    <property type="protein sequence ID" value="CRF43609.1"/>
    <property type="molecule type" value="Genomic_DNA"/>
</dbReference>
<dbReference type="RefSeq" id="WP_053940706.1">
    <property type="nucleotide sequence ID" value="NZ_CDMH01000006.1"/>
</dbReference>
<dbReference type="OrthoDB" id="9793035at2"/>
<dbReference type="InterPro" id="IPR048950">
    <property type="entry name" value="Ppx_GppA_C"/>
</dbReference>
<protein>
    <submittedName>
        <fullName evidence="4">Exopolyphosphatase</fullName>
        <ecNumber evidence="4">3.6.1.11</ecNumber>
    </submittedName>
</protein>
<dbReference type="EMBL" id="CDMH01000006">
    <property type="protein sequence ID" value="CRF42025.1"/>
    <property type="molecule type" value="Genomic_DNA"/>
</dbReference>
<dbReference type="AlphaFoldDB" id="A0A0K2X6Z8"/>
<evidence type="ECO:0000313" key="6">
    <source>
        <dbReference type="EMBL" id="CRF43609.1"/>
    </source>
</evidence>
<gene>
    <name evidence="4" type="ORF">HAL011_11520</name>
    <name evidence="5" type="ORF">HAL013_01740</name>
    <name evidence="6" type="ORF">HAL09_01550</name>
</gene>
<dbReference type="EMBL" id="CDML01000038">
    <property type="protein sequence ID" value="CRF41358.1"/>
    <property type="molecule type" value="Genomic_DNA"/>
</dbReference>
<dbReference type="InterPro" id="IPR030673">
    <property type="entry name" value="PyroPPase_GppA_Ppx"/>
</dbReference>
<reference evidence="4" key="1">
    <citation type="submission" date="2014-12" db="EMBL/GenBank/DDBJ databases">
        <title>Whole genome sequences of four Staphylococcus schleiferi canine isolates.</title>
        <authorList>
            <person name="Misic A.M."/>
            <person name="Cain C."/>
            <person name="Morris D.O."/>
            <person name="Rankin S."/>
            <person name="Beiting D."/>
        </authorList>
    </citation>
    <scope>NUCLEOTIDE SEQUENCE</scope>
    <source>
        <strain evidence="4">ASB11</strain>
        <strain evidence="5">ASB13</strain>
        <strain evidence="6">ASB9</strain>
    </source>
</reference>
<evidence type="ECO:0000259" key="2">
    <source>
        <dbReference type="Pfam" id="PF02541"/>
    </source>
</evidence>
<evidence type="ECO:0000256" key="1">
    <source>
        <dbReference type="ARBA" id="ARBA00022801"/>
    </source>
</evidence>
<dbReference type="InterPro" id="IPR043129">
    <property type="entry name" value="ATPase_NBD"/>
</dbReference>
<dbReference type="InterPro" id="IPR003695">
    <property type="entry name" value="Ppx_GppA_N"/>
</dbReference>
<name>A0A0K2X6Z8_9HELI</name>
<evidence type="ECO:0000313" key="7">
    <source>
        <dbReference type="Proteomes" id="UP000038622"/>
    </source>
</evidence>
<dbReference type="EC" id="3.6.1.11" evidence="4"/>
<reference evidence="8 9" key="3">
    <citation type="submission" date="2014-12" db="EMBL/GenBank/DDBJ databases">
        <authorList>
            <person name="Jaenicke S."/>
        </authorList>
    </citation>
    <scope>NUCLEOTIDE SEQUENCE [LARGE SCALE GENOMIC DNA]</scope>
</reference>
<evidence type="ECO:0000259" key="3">
    <source>
        <dbReference type="Pfam" id="PF21447"/>
    </source>
</evidence>
<keyword evidence="7" id="KW-1185">Reference proteome</keyword>
<dbReference type="GO" id="GO:0004309">
    <property type="term" value="F:exopolyphosphatase activity"/>
    <property type="evidence" value="ECO:0007669"/>
    <property type="project" value="UniProtKB-EC"/>
</dbReference>
<sequence>MAKITTIIDIGSNSVRMAIFKKTSQFGFYLLYEIKSKVRISQGSYEHKGVLQKAPMKRALRALSDFKDIAEKYKSRKILCVATSAVRDAPNSKEFIALVKEECGLQVKVIDGKKEAFYGGVACANLLHHKDGITIDIGGGSTECALIEDGKIKDLISVNLGTIRLKELFFDKNLDLSLAKEFIQKELAKIPPHFKTSCVFGVGGTIRSLAKVGIFQNNYPIDVIHGYEMDVKSNWHWMQQIIRSSEAQLGEFGISEDRKDSIRSGTLIFTMFLEHFKARTIVASGVGVREGVFLSDMLRSHNHSFPKGINPSILSLLDRFLPHSKHSQEVKKECAKLFGALQPLHGIHEKYLYHLKIAGQLSSIGKVLNFYNAHKHGAYLSLHSLSYGFSHQDRAIICLLVQFSYKKIPKDSNIAHIGAIMPPILTLQWLSFILGLAETMCLARLPKGTHYHLKHKTLQIHSPSDTYLCQEVVTKLTKPVPFEIEFV</sequence>
<feature type="domain" description="Ppx/GppA phosphatase C-terminal" evidence="3">
    <location>
        <begin position="312"/>
        <end position="419"/>
    </location>
</feature>
<evidence type="ECO:0000313" key="5">
    <source>
        <dbReference type="EMBL" id="CRF42025.1"/>
    </source>
</evidence>